<dbReference type="PROSITE" id="PS50850">
    <property type="entry name" value="MFS"/>
    <property type="match status" value="1"/>
</dbReference>
<feature type="transmembrane region" description="Helical" evidence="7">
    <location>
        <begin position="83"/>
        <end position="108"/>
    </location>
</feature>
<feature type="transmembrane region" description="Helical" evidence="7">
    <location>
        <begin position="359"/>
        <end position="379"/>
    </location>
</feature>
<evidence type="ECO:0000256" key="5">
    <source>
        <dbReference type="ARBA" id="ARBA00023136"/>
    </source>
</evidence>
<dbReference type="Proteomes" id="UP001516023">
    <property type="component" value="Unassembled WGS sequence"/>
</dbReference>
<dbReference type="InterPro" id="IPR036259">
    <property type="entry name" value="MFS_trans_sf"/>
</dbReference>
<proteinExistence type="predicted"/>
<comment type="caution">
    <text evidence="9">The sequence shown here is derived from an EMBL/GenBank/DDBJ whole genome shotgun (WGS) entry which is preliminary data.</text>
</comment>
<evidence type="ECO:0000313" key="9">
    <source>
        <dbReference type="EMBL" id="KAL3798390.1"/>
    </source>
</evidence>
<feature type="transmembrane region" description="Helical" evidence="7">
    <location>
        <begin position="120"/>
        <end position="140"/>
    </location>
</feature>
<evidence type="ECO:0000256" key="3">
    <source>
        <dbReference type="ARBA" id="ARBA00022692"/>
    </source>
</evidence>
<dbReference type="PANTHER" id="PTHR23511">
    <property type="entry name" value="SYNAPTIC VESICLE GLYCOPROTEIN 2"/>
    <property type="match status" value="1"/>
</dbReference>
<dbReference type="PANTHER" id="PTHR23511:SF5">
    <property type="entry name" value="MAJOR FACILITATOR-TYPE TRANSPORTER HXNZ-RELATED"/>
    <property type="match status" value="1"/>
</dbReference>
<feature type="transmembrane region" description="Helical" evidence="7">
    <location>
        <begin position="207"/>
        <end position="227"/>
    </location>
</feature>
<feature type="transmembrane region" description="Helical" evidence="7">
    <location>
        <begin position="317"/>
        <end position="339"/>
    </location>
</feature>
<reference evidence="9 10" key="1">
    <citation type="journal article" date="2020" name="G3 (Bethesda)">
        <title>Improved Reference Genome for Cyclotella cryptica CCMP332, a Model for Cell Wall Morphogenesis, Salinity Adaptation, and Lipid Production in Diatoms (Bacillariophyta).</title>
        <authorList>
            <person name="Roberts W.R."/>
            <person name="Downey K.M."/>
            <person name="Ruck E.C."/>
            <person name="Traller J.C."/>
            <person name="Alverson A.J."/>
        </authorList>
    </citation>
    <scope>NUCLEOTIDE SEQUENCE [LARGE SCALE GENOMIC DNA]</scope>
    <source>
        <strain evidence="9 10">CCMP332</strain>
    </source>
</reference>
<dbReference type="GO" id="GO:0016020">
    <property type="term" value="C:membrane"/>
    <property type="evidence" value="ECO:0007669"/>
    <property type="project" value="UniProtKB-SubCell"/>
</dbReference>
<dbReference type="Gene3D" id="1.20.1250.20">
    <property type="entry name" value="MFS general substrate transporter like domains"/>
    <property type="match status" value="1"/>
</dbReference>
<evidence type="ECO:0000256" key="6">
    <source>
        <dbReference type="SAM" id="MobiDB-lite"/>
    </source>
</evidence>
<accession>A0ABD3QL11</accession>
<sequence length="538" mass="57714">MGSVTSFSIAAATSEVIGTSYGATGDYQLITDLSERQAIIARNMALQPEAAASQQVPVYAEEANVSIDDAIEAIGMGKFQRRVLWAAGLCFTADATEIMLLSFLSLTLQSEWGLTANQTANMTACVFAGSLVGTLTFGFMGDHSGRRPAFLLASFCISVFGVLTAFATDYASLLGIRFMVGFGVGGLTVPFDIFAEFLPTSARGKHLLVIEYFWTAGSVMTPLFAYLTLKDSWRLFVILCSLPCIFSCVLGAVLCPESPRWLISVGRDDEALAIMRSVAATNGLNPDDVFNVNVKLKDEHVEKSKFRDLLSKRWRKISLFVWLTWIGYAIGYYGTVLAVTRVFDADSIEGAESGGVPEFNYSAIFVSASAEILGLLVVIQTIDSIGRIHSQVVSFALGGILVFSLAMFAGTSNSLVLTILAFFGRACMMAGSCSTWVSTAEIYHTEIRTTGHSAANALGRIGAFVSPYLVRTSTPITSVGAIMLVTNLVTAFSAWHLPETKGHVIGHTSLEDTKNEGGEVESTGALDTSNQPRVPPIV</sequence>
<keyword evidence="10" id="KW-1185">Reference proteome</keyword>
<feature type="transmembrane region" description="Helical" evidence="7">
    <location>
        <begin position="174"/>
        <end position="195"/>
    </location>
</feature>
<feature type="domain" description="Major facilitator superfamily (MFS) profile" evidence="8">
    <location>
        <begin position="83"/>
        <end position="501"/>
    </location>
</feature>
<dbReference type="Pfam" id="PF00083">
    <property type="entry name" value="Sugar_tr"/>
    <property type="match status" value="1"/>
</dbReference>
<keyword evidence="2" id="KW-0813">Transport</keyword>
<dbReference type="EMBL" id="JABMIG020000046">
    <property type="protein sequence ID" value="KAL3798390.1"/>
    <property type="molecule type" value="Genomic_DNA"/>
</dbReference>
<feature type="transmembrane region" description="Helical" evidence="7">
    <location>
        <begin position="391"/>
        <end position="409"/>
    </location>
</feature>
<dbReference type="InterPro" id="IPR020846">
    <property type="entry name" value="MFS_dom"/>
</dbReference>
<comment type="subcellular location">
    <subcellularLocation>
        <location evidence="1">Membrane</location>
        <topology evidence="1">Multi-pass membrane protein</topology>
    </subcellularLocation>
</comment>
<evidence type="ECO:0000259" key="8">
    <source>
        <dbReference type="PROSITE" id="PS50850"/>
    </source>
</evidence>
<dbReference type="AlphaFoldDB" id="A0ABD3QL11"/>
<feature type="transmembrane region" description="Helical" evidence="7">
    <location>
        <begin position="415"/>
        <end position="438"/>
    </location>
</feature>
<organism evidence="9 10">
    <name type="scientific">Cyclotella cryptica</name>
    <dbReference type="NCBI Taxonomy" id="29204"/>
    <lineage>
        <taxon>Eukaryota</taxon>
        <taxon>Sar</taxon>
        <taxon>Stramenopiles</taxon>
        <taxon>Ochrophyta</taxon>
        <taxon>Bacillariophyta</taxon>
        <taxon>Coscinodiscophyceae</taxon>
        <taxon>Thalassiosirophycidae</taxon>
        <taxon>Stephanodiscales</taxon>
        <taxon>Stephanodiscaceae</taxon>
        <taxon>Cyclotella</taxon>
    </lineage>
</organism>
<evidence type="ECO:0000313" key="10">
    <source>
        <dbReference type="Proteomes" id="UP001516023"/>
    </source>
</evidence>
<name>A0ABD3QL11_9STRA</name>
<feature type="transmembrane region" description="Helical" evidence="7">
    <location>
        <begin position="149"/>
        <end position="168"/>
    </location>
</feature>
<dbReference type="SUPFAM" id="SSF103473">
    <property type="entry name" value="MFS general substrate transporter"/>
    <property type="match status" value="1"/>
</dbReference>
<gene>
    <name evidence="9" type="ORF">HJC23_005043</name>
</gene>
<feature type="region of interest" description="Disordered" evidence="6">
    <location>
        <begin position="509"/>
        <end position="538"/>
    </location>
</feature>
<evidence type="ECO:0000256" key="4">
    <source>
        <dbReference type="ARBA" id="ARBA00022989"/>
    </source>
</evidence>
<dbReference type="InterPro" id="IPR005828">
    <property type="entry name" value="MFS_sugar_transport-like"/>
</dbReference>
<keyword evidence="5 7" id="KW-0472">Membrane</keyword>
<evidence type="ECO:0000256" key="7">
    <source>
        <dbReference type="SAM" id="Phobius"/>
    </source>
</evidence>
<feature type="transmembrane region" description="Helical" evidence="7">
    <location>
        <begin position="233"/>
        <end position="255"/>
    </location>
</feature>
<evidence type="ECO:0000256" key="2">
    <source>
        <dbReference type="ARBA" id="ARBA00022448"/>
    </source>
</evidence>
<keyword evidence="4 7" id="KW-1133">Transmembrane helix</keyword>
<keyword evidence="3 7" id="KW-0812">Transmembrane</keyword>
<protein>
    <recommendedName>
        <fullName evidence="8">Major facilitator superfamily (MFS) profile domain-containing protein</fullName>
    </recommendedName>
</protein>
<evidence type="ECO:0000256" key="1">
    <source>
        <dbReference type="ARBA" id="ARBA00004141"/>
    </source>
</evidence>